<dbReference type="SUPFAM" id="SSF51679">
    <property type="entry name" value="Bacterial luciferase-like"/>
    <property type="match status" value="1"/>
</dbReference>
<protein>
    <submittedName>
        <fullName evidence="3">LLM class flavin-dependent oxidoreductase</fullName>
        <ecNumber evidence="3">1.-.-.-</ecNumber>
    </submittedName>
</protein>
<dbReference type="PANTHER" id="PTHR30137:SF19">
    <property type="entry name" value="LUCIFERASE-LIKE MONOOXYGENASE"/>
    <property type="match status" value="1"/>
</dbReference>
<dbReference type="GO" id="GO:0016491">
    <property type="term" value="F:oxidoreductase activity"/>
    <property type="evidence" value="ECO:0007669"/>
    <property type="project" value="UniProtKB-KW"/>
</dbReference>
<keyword evidence="3" id="KW-0560">Oxidoreductase</keyword>
<accession>A0ABW2UQV6</accession>
<dbReference type="InterPro" id="IPR019949">
    <property type="entry name" value="CmoO-like"/>
</dbReference>
<evidence type="ECO:0000313" key="3">
    <source>
        <dbReference type="EMBL" id="MFC7746129.1"/>
    </source>
</evidence>
<dbReference type="EMBL" id="JBHTGR010000004">
    <property type="protein sequence ID" value="MFC7746129.1"/>
    <property type="molecule type" value="Genomic_DNA"/>
</dbReference>
<evidence type="ECO:0000259" key="2">
    <source>
        <dbReference type="Pfam" id="PF00296"/>
    </source>
</evidence>
<organism evidence="3 4">
    <name type="scientific">Lentibacillus kimchii</name>
    <dbReference type="NCBI Taxonomy" id="1542911"/>
    <lineage>
        <taxon>Bacteria</taxon>
        <taxon>Bacillati</taxon>
        <taxon>Bacillota</taxon>
        <taxon>Bacilli</taxon>
        <taxon>Bacillales</taxon>
        <taxon>Bacillaceae</taxon>
        <taxon>Lentibacillus</taxon>
    </lineage>
</organism>
<reference evidence="4" key="1">
    <citation type="journal article" date="2019" name="Int. J. Syst. Evol. Microbiol.">
        <title>The Global Catalogue of Microorganisms (GCM) 10K type strain sequencing project: providing services to taxonomists for standard genome sequencing and annotation.</title>
        <authorList>
            <consortium name="The Broad Institute Genomics Platform"/>
            <consortium name="The Broad Institute Genome Sequencing Center for Infectious Disease"/>
            <person name="Wu L."/>
            <person name="Ma J."/>
        </authorList>
    </citation>
    <scope>NUCLEOTIDE SEQUENCE [LARGE SCALE GENOMIC DNA]</scope>
    <source>
        <strain evidence="4">JCM 30234</strain>
    </source>
</reference>
<dbReference type="Gene3D" id="3.20.20.30">
    <property type="entry name" value="Luciferase-like domain"/>
    <property type="match status" value="1"/>
</dbReference>
<dbReference type="PANTHER" id="PTHR30137">
    <property type="entry name" value="LUCIFERASE-LIKE MONOOXYGENASE"/>
    <property type="match status" value="1"/>
</dbReference>
<gene>
    <name evidence="3" type="ORF">ACFQU8_02595</name>
</gene>
<name>A0ABW2UQV6_9BACI</name>
<sequence length="331" mass="36479">MKLSILDQSPIASGKTPQEALQASADLAVLADRLGYTRYWIAEHHDMAGLACPNPDVMLGMVGARTSQIRIGAGAVLLPHYKPFRVAETYNLLATLYPGRIDLGIGRAPGGSAEASQALSGNFLQNVRDVPEKIDELQNFLHSSFDKDAMYARVKPTPVPSVEPKPWMLGTSDKSAIAAAEKGLPYVFGQFMGAQDGPAITKTYKDKFREQHPEQTPETIVTVAVVCADTTEEAHDLALSNQLWRIKGDKGEGDGKIPEVHEAKSYTYTDDEKDTIQTMADKTIIGNPQEVKQQLNELQSIYQVDEWMIVTITHSYEARAKSYELIAREML</sequence>
<dbReference type="InterPro" id="IPR011251">
    <property type="entry name" value="Luciferase-like_dom"/>
</dbReference>
<proteinExistence type="predicted"/>
<dbReference type="InterPro" id="IPR050766">
    <property type="entry name" value="Bact_Lucif_Oxidored"/>
</dbReference>
<comment type="caution">
    <text evidence="3">The sequence shown here is derived from an EMBL/GenBank/DDBJ whole genome shotgun (WGS) entry which is preliminary data.</text>
</comment>
<keyword evidence="4" id="KW-1185">Reference proteome</keyword>
<dbReference type="Proteomes" id="UP001596620">
    <property type="component" value="Unassembled WGS sequence"/>
</dbReference>
<evidence type="ECO:0000313" key="4">
    <source>
        <dbReference type="Proteomes" id="UP001596620"/>
    </source>
</evidence>
<comment type="similarity">
    <text evidence="1">To bacterial alkanal monooxygenase alpha and beta chains.</text>
</comment>
<feature type="domain" description="Luciferase-like" evidence="2">
    <location>
        <begin position="1"/>
        <end position="300"/>
    </location>
</feature>
<dbReference type="NCBIfam" id="TIGR03558">
    <property type="entry name" value="oxido_grp_1"/>
    <property type="match status" value="1"/>
</dbReference>
<dbReference type="EC" id="1.-.-.-" evidence="3"/>
<evidence type="ECO:0000256" key="1">
    <source>
        <dbReference type="ARBA" id="ARBA00007789"/>
    </source>
</evidence>
<dbReference type="Pfam" id="PF00296">
    <property type="entry name" value="Bac_luciferase"/>
    <property type="match status" value="1"/>
</dbReference>
<dbReference type="RefSeq" id="WP_382357610.1">
    <property type="nucleotide sequence ID" value="NZ_JBHTGR010000004.1"/>
</dbReference>
<dbReference type="InterPro" id="IPR036661">
    <property type="entry name" value="Luciferase-like_sf"/>
</dbReference>